<dbReference type="EMBL" id="JAUUTY010000002">
    <property type="protein sequence ID" value="KAK1686221.1"/>
    <property type="molecule type" value="Genomic_DNA"/>
</dbReference>
<feature type="domain" description="DUF6598" evidence="1">
    <location>
        <begin position="272"/>
        <end position="513"/>
    </location>
</feature>
<evidence type="ECO:0000259" key="1">
    <source>
        <dbReference type="Pfam" id="PF20241"/>
    </source>
</evidence>
<dbReference type="PANTHER" id="PTHR33065">
    <property type="entry name" value="OS07G0486400 PROTEIN"/>
    <property type="match status" value="1"/>
</dbReference>
<reference evidence="2" key="1">
    <citation type="submission" date="2023-07" db="EMBL/GenBank/DDBJ databases">
        <title>A chromosome-level genome assembly of Lolium multiflorum.</title>
        <authorList>
            <person name="Chen Y."/>
            <person name="Copetti D."/>
            <person name="Kolliker R."/>
            <person name="Studer B."/>
        </authorList>
    </citation>
    <scope>NUCLEOTIDE SEQUENCE</scope>
    <source>
        <strain evidence="2">02402/16</strain>
        <tissue evidence="2">Leaf</tissue>
    </source>
</reference>
<dbReference type="AlphaFoldDB" id="A0AAD8X197"/>
<gene>
    <name evidence="2" type="ORF">QYE76_047069</name>
</gene>
<protein>
    <recommendedName>
        <fullName evidence="1">DUF6598 domain-containing protein</fullName>
    </recommendedName>
</protein>
<keyword evidence="3" id="KW-1185">Reference proteome</keyword>
<proteinExistence type="predicted"/>
<evidence type="ECO:0000313" key="2">
    <source>
        <dbReference type="EMBL" id="KAK1686221.1"/>
    </source>
</evidence>
<evidence type="ECO:0000313" key="3">
    <source>
        <dbReference type="Proteomes" id="UP001231189"/>
    </source>
</evidence>
<dbReference type="InterPro" id="IPR046533">
    <property type="entry name" value="DUF6598"/>
</dbReference>
<dbReference type="PANTHER" id="PTHR33065:SF183">
    <property type="entry name" value="DUF6598 DOMAIN-CONTAINING PROTEIN"/>
    <property type="match status" value="1"/>
</dbReference>
<accession>A0AAD8X197</accession>
<name>A0AAD8X197_LOLMU</name>
<sequence>MPLYTVLCMKKRRSGKAPLPAVRPLLPVPTPQVAGLLLADRSYTTIHDTGIPQQKRVAAARRVHVSVCDMEMVGSSEESGKDKEVCDLESIKNWITRRANSTGIDTLQINDDFDTEEEKLVMIDEKAEAPDMDFALSPYSDLIYLLHDQMQKLVEPSFFSTEGKEDVARLWSGSEEILRSINKLQSISAQIDELRRLIPDLNEKLRLVSSSKSSSEHSLAAAEEEEKQFAGHRRMWELFNARKFEDLTSLSSMIFTHCAPGRMPSYAVVKPTLQILSIKVTELTDLEWPLKVYGIIAARDTVDNLRNPLFLCSRNGAQLVTQQDPFLRLTGPSRAVVCEEPVSFEIQLKLKGRTESEDKPLMSSKLSYKGDSASTLNVGNHFCKMEFCFQQLDRSVQATIVGVRVVSETPSSSFPHGAQVLCSSLPRGFKEDDNTLSCPNLLLHDWKDGIRSDDGHLDLARHVVSAELRGKLKVVIKDCKSPDLTGYVLLTPKKCNFSQATCLVGDAEVEVTVAWSLLVKDDECILSSSYVDPFEACPPLHPSTLTFLKTRVAEN</sequence>
<organism evidence="2 3">
    <name type="scientific">Lolium multiflorum</name>
    <name type="common">Italian ryegrass</name>
    <name type="synonym">Lolium perenne subsp. multiflorum</name>
    <dbReference type="NCBI Taxonomy" id="4521"/>
    <lineage>
        <taxon>Eukaryota</taxon>
        <taxon>Viridiplantae</taxon>
        <taxon>Streptophyta</taxon>
        <taxon>Embryophyta</taxon>
        <taxon>Tracheophyta</taxon>
        <taxon>Spermatophyta</taxon>
        <taxon>Magnoliopsida</taxon>
        <taxon>Liliopsida</taxon>
        <taxon>Poales</taxon>
        <taxon>Poaceae</taxon>
        <taxon>BOP clade</taxon>
        <taxon>Pooideae</taxon>
        <taxon>Poodae</taxon>
        <taxon>Poeae</taxon>
        <taxon>Poeae Chloroplast Group 2 (Poeae type)</taxon>
        <taxon>Loliodinae</taxon>
        <taxon>Loliinae</taxon>
        <taxon>Lolium</taxon>
    </lineage>
</organism>
<dbReference type="Pfam" id="PF20241">
    <property type="entry name" value="DUF6598"/>
    <property type="match status" value="1"/>
</dbReference>
<comment type="caution">
    <text evidence="2">The sequence shown here is derived from an EMBL/GenBank/DDBJ whole genome shotgun (WGS) entry which is preliminary data.</text>
</comment>
<dbReference type="Proteomes" id="UP001231189">
    <property type="component" value="Unassembled WGS sequence"/>
</dbReference>